<keyword evidence="2" id="KW-1185">Reference proteome</keyword>
<name>A0A7M2XTX6_9NOCA</name>
<dbReference type="AlphaFoldDB" id="A0A7M2XTX6"/>
<accession>A0A7M2XTX6</accession>
<gene>
    <name evidence="1" type="ORF">INP59_14455</name>
</gene>
<protein>
    <submittedName>
        <fullName evidence="1">Uncharacterized protein</fullName>
    </submittedName>
</protein>
<sequence>MACPVCHAAFIPPDDAPAYPPDGSVAVCVTCADVVVWNHTRGWEIPAPEDKASLLELQPVIDSLMEIRQWHDQRAKDRSDLSTLISYGLMAGLTVPDIVETLLEDGFHRHPDAEGD</sequence>
<dbReference type="EMBL" id="CP063450">
    <property type="protein sequence ID" value="QOW01239.1"/>
    <property type="molecule type" value="Genomic_DNA"/>
</dbReference>
<evidence type="ECO:0000313" key="1">
    <source>
        <dbReference type="EMBL" id="QOW01239.1"/>
    </source>
</evidence>
<dbReference type="Proteomes" id="UP000593818">
    <property type="component" value="Chromosome"/>
</dbReference>
<organism evidence="1 2">
    <name type="scientific">Rhodococcus pyridinivorans</name>
    <dbReference type="NCBI Taxonomy" id="103816"/>
    <lineage>
        <taxon>Bacteria</taxon>
        <taxon>Bacillati</taxon>
        <taxon>Actinomycetota</taxon>
        <taxon>Actinomycetes</taxon>
        <taxon>Mycobacteriales</taxon>
        <taxon>Nocardiaceae</taxon>
        <taxon>Rhodococcus</taxon>
    </lineage>
</organism>
<proteinExistence type="predicted"/>
<evidence type="ECO:0000313" key="2">
    <source>
        <dbReference type="Proteomes" id="UP000593818"/>
    </source>
</evidence>
<reference evidence="1 2" key="1">
    <citation type="submission" date="2020-10" db="EMBL/GenBank/DDBJ databases">
        <title>Whole genome sequence of oil-degrading bacteria Rhodococcus pyridinivorans strain 5Ap.</title>
        <authorList>
            <person name="Akhremchuk A.E."/>
            <person name="Valentovich L.N."/>
            <person name="Charniauskaya M.I."/>
            <person name="Bukliarevich H.A."/>
            <person name="Titok M.A."/>
        </authorList>
    </citation>
    <scope>NUCLEOTIDE SEQUENCE [LARGE SCALE GENOMIC DNA]</scope>
    <source>
        <strain evidence="1 2">5Ap</strain>
    </source>
</reference>